<keyword evidence="2" id="KW-0479">Metal-binding</keyword>
<proteinExistence type="inferred from homology"/>
<dbReference type="InterPro" id="IPR011057">
    <property type="entry name" value="Mss4-like_sf"/>
</dbReference>
<gene>
    <name evidence="5" type="ORF">KK137_07085</name>
</gene>
<evidence type="ECO:0000256" key="2">
    <source>
        <dbReference type="ARBA" id="ARBA00022723"/>
    </source>
</evidence>
<dbReference type="RefSeq" id="WP_214535449.1">
    <property type="nucleotide sequence ID" value="NZ_JAHFVK010000001.1"/>
</dbReference>
<evidence type="ECO:0000256" key="3">
    <source>
        <dbReference type="ARBA" id="ARBA00022833"/>
    </source>
</evidence>
<protein>
    <submittedName>
        <fullName evidence="5">GFA family protein</fullName>
    </submittedName>
</protein>
<feature type="domain" description="CENP-V/GFA" evidence="4">
    <location>
        <begin position="9"/>
        <end position="137"/>
    </location>
</feature>
<evidence type="ECO:0000259" key="4">
    <source>
        <dbReference type="PROSITE" id="PS51891"/>
    </source>
</evidence>
<dbReference type="PANTHER" id="PTHR28620:SF1">
    <property type="entry name" value="CENP-V_GFA DOMAIN-CONTAINING PROTEIN"/>
    <property type="match status" value="1"/>
</dbReference>
<dbReference type="InterPro" id="IPR052355">
    <property type="entry name" value="CENP-V-like"/>
</dbReference>
<name>A0ABS5W6S6_9SPHN</name>
<dbReference type="InterPro" id="IPR006913">
    <property type="entry name" value="CENP-V/GFA"/>
</dbReference>
<dbReference type="Proteomes" id="UP000811255">
    <property type="component" value="Unassembled WGS sequence"/>
</dbReference>
<dbReference type="EMBL" id="JAHFVK010000001">
    <property type="protein sequence ID" value="MBT2134094.1"/>
    <property type="molecule type" value="Genomic_DNA"/>
</dbReference>
<reference evidence="5 6" key="1">
    <citation type="submission" date="2021-05" db="EMBL/GenBank/DDBJ databases">
        <title>Croceibacterium sp. LX-88 genome sequence.</title>
        <authorList>
            <person name="Luo X."/>
        </authorList>
    </citation>
    <scope>NUCLEOTIDE SEQUENCE [LARGE SCALE GENOMIC DNA]</scope>
    <source>
        <strain evidence="5 6">LX-88</strain>
    </source>
</reference>
<keyword evidence="3" id="KW-0862">Zinc</keyword>
<dbReference type="SUPFAM" id="SSF51316">
    <property type="entry name" value="Mss4-like"/>
    <property type="match status" value="1"/>
</dbReference>
<comment type="caution">
    <text evidence="5">The sequence shown here is derived from an EMBL/GenBank/DDBJ whole genome shotgun (WGS) entry which is preliminary data.</text>
</comment>
<evidence type="ECO:0000313" key="5">
    <source>
        <dbReference type="EMBL" id="MBT2134094.1"/>
    </source>
</evidence>
<dbReference type="Gene3D" id="2.170.150.70">
    <property type="match status" value="1"/>
</dbReference>
<dbReference type="PROSITE" id="PS51891">
    <property type="entry name" value="CENP_V_GFA"/>
    <property type="match status" value="1"/>
</dbReference>
<comment type="similarity">
    <text evidence="1">Belongs to the Gfa family.</text>
</comment>
<sequence>MVSEAGVERSGSCHCGAVRFTVRVEEPLRGARCDCSICSIKGAVTVGTPLEGLRIVEGEDRLSCYQFNTKVAKHYFCSNCGTYTFHQRRSDPDTYGVNVACLGLNPYHDFPNVAVVDGRHHVRDTGKARLAGRLKFEPSED</sequence>
<evidence type="ECO:0000313" key="6">
    <source>
        <dbReference type="Proteomes" id="UP000811255"/>
    </source>
</evidence>
<dbReference type="Pfam" id="PF04828">
    <property type="entry name" value="GFA"/>
    <property type="match status" value="1"/>
</dbReference>
<accession>A0ABS5W6S6</accession>
<organism evidence="5 6">
    <name type="scientific">Croceibacterium selenioxidans</name>
    <dbReference type="NCBI Taxonomy" id="2838833"/>
    <lineage>
        <taxon>Bacteria</taxon>
        <taxon>Pseudomonadati</taxon>
        <taxon>Pseudomonadota</taxon>
        <taxon>Alphaproteobacteria</taxon>
        <taxon>Sphingomonadales</taxon>
        <taxon>Erythrobacteraceae</taxon>
        <taxon>Croceibacterium</taxon>
    </lineage>
</organism>
<evidence type="ECO:0000256" key="1">
    <source>
        <dbReference type="ARBA" id="ARBA00005495"/>
    </source>
</evidence>
<dbReference type="PANTHER" id="PTHR28620">
    <property type="entry name" value="CENTROMERE PROTEIN V"/>
    <property type="match status" value="1"/>
</dbReference>
<keyword evidence="6" id="KW-1185">Reference proteome</keyword>